<keyword evidence="1" id="KW-1133">Transmembrane helix</keyword>
<evidence type="ECO:0000256" key="1">
    <source>
        <dbReference type="SAM" id="Phobius"/>
    </source>
</evidence>
<keyword evidence="1" id="KW-0472">Membrane</keyword>
<gene>
    <name evidence="2" type="ORF">DWZ83_10770</name>
</gene>
<accession>A0A415NVG3</accession>
<protein>
    <recommendedName>
        <fullName evidence="4">DUF4064 domain-containing protein</fullName>
    </recommendedName>
</protein>
<dbReference type="AlphaFoldDB" id="A0A415NVG3"/>
<dbReference type="RefSeq" id="WP_117517440.1">
    <property type="nucleotide sequence ID" value="NZ_QRPK01000131.1"/>
</dbReference>
<keyword evidence="3" id="KW-1185">Reference proteome</keyword>
<dbReference type="EMBL" id="QRPK01000131">
    <property type="protein sequence ID" value="RHM04497.1"/>
    <property type="molecule type" value="Genomic_DNA"/>
</dbReference>
<comment type="caution">
    <text evidence="2">The sequence shown here is derived from an EMBL/GenBank/DDBJ whole genome shotgun (WGS) entry which is preliminary data.</text>
</comment>
<dbReference type="Proteomes" id="UP000284868">
    <property type="component" value="Unassembled WGS sequence"/>
</dbReference>
<feature type="transmembrane region" description="Helical" evidence="1">
    <location>
        <begin position="53"/>
        <end position="77"/>
    </location>
</feature>
<keyword evidence="1" id="KW-0812">Transmembrane</keyword>
<evidence type="ECO:0008006" key="4">
    <source>
        <dbReference type="Google" id="ProtNLM"/>
    </source>
</evidence>
<name>A0A415NVG3_9FIRM</name>
<proteinExistence type="predicted"/>
<feature type="transmembrane region" description="Helical" evidence="1">
    <location>
        <begin position="89"/>
        <end position="112"/>
    </location>
</feature>
<reference evidence="2 3" key="1">
    <citation type="submission" date="2018-08" db="EMBL/GenBank/DDBJ databases">
        <title>A genome reference for cultivated species of the human gut microbiota.</title>
        <authorList>
            <person name="Zou Y."/>
            <person name="Xue W."/>
            <person name="Luo G."/>
        </authorList>
    </citation>
    <scope>NUCLEOTIDE SEQUENCE [LARGE SCALE GENOMIC DNA]</scope>
    <source>
        <strain evidence="2 3">AF35-6BH</strain>
    </source>
</reference>
<organism evidence="2 3">
    <name type="scientific">Amedibacillus dolichus</name>
    <dbReference type="NCBI Taxonomy" id="31971"/>
    <lineage>
        <taxon>Bacteria</taxon>
        <taxon>Bacillati</taxon>
        <taxon>Bacillota</taxon>
        <taxon>Erysipelotrichia</taxon>
        <taxon>Erysipelotrichales</taxon>
        <taxon>Erysipelotrichaceae</taxon>
        <taxon>Amedibacillus</taxon>
    </lineage>
</organism>
<evidence type="ECO:0000313" key="3">
    <source>
        <dbReference type="Proteomes" id="UP000284868"/>
    </source>
</evidence>
<evidence type="ECO:0000313" key="2">
    <source>
        <dbReference type="EMBL" id="RHM04497.1"/>
    </source>
</evidence>
<feature type="transmembrane region" description="Helical" evidence="1">
    <location>
        <begin position="7"/>
        <end position="26"/>
    </location>
</feature>
<sequence length="121" mass="13600">MKKELRHIIMIIVASVVGSIVGYILGKIQIQQLQDPDFIQQLMSHNMMIHEPIGVINSMLLGICIFSGVATGLIIYNHFTCKFTLATRMIIGILAFPFYSILGILGVIPYFIYNVVLLMKK</sequence>